<protein>
    <submittedName>
        <fullName evidence="1">Uncharacterized protein</fullName>
    </submittedName>
</protein>
<proteinExistence type="predicted"/>
<evidence type="ECO:0000313" key="1">
    <source>
        <dbReference type="EMBL" id="PYE53830.1"/>
    </source>
</evidence>
<dbReference type="EMBL" id="QJSX01000007">
    <property type="protein sequence ID" value="PYE53830.1"/>
    <property type="molecule type" value="Genomic_DNA"/>
</dbReference>
<dbReference type="Proteomes" id="UP000248326">
    <property type="component" value="Unassembled WGS sequence"/>
</dbReference>
<sequence length="95" mass="10700">MDHERVETWEAALSDEQRERLAALRARKCRVEAVFVSADEQNGIPAHVRLSAVIDHVLLAVQHEQNDIGAAFDVLYLEVETKLTLPDSSRPKPLN</sequence>
<accession>A0A318SBZ4</accession>
<dbReference type="RefSeq" id="WP_110886738.1">
    <property type="nucleotide sequence ID" value="NZ_QJSX01000007.1"/>
</dbReference>
<organism evidence="1 2">
    <name type="scientific">Deinococcus yavapaiensis KR-236</name>
    <dbReference type="NCBI Taxonomy" id="694435"/>
    <lineage>
        <taxon>Bacteria</taxon>
        <taxon>Thermotogati</taxon>
        <taxon>Deinococcota</taxon>
        <taxon>Deinococci</taxon>
        <taxon>Deinococcales</taxon>
        <taxon>Deinococcaceae</taxon>
        <taxon>Deinococcus</taxon>
    </lineage>
</organism>
<dbReference type="AlphaFoldDB" id="A0A318SBZ4"/>
<comment type="caution">
    <text evidence="1">The sequence shown here is derived from an EMBL/GenBank/DDBJ whole genome shotgun (WGS) entry which is preliminary data.</text>
</comment>
<keyword evidence="2" id="KW-1185">Reference proteome</keyword>
<gene>
    <name evidence="1" type="ORF">DES52_10788</name>
</gene>
<evidence type="ECO:0000313" key="2">
    <source>
        <dbReference type="Proteomes" id="UP000248326"/>
    </source>
</evidence>
<reference evidence="1 2" key="1">
    <citation type="submission" date="2018-06" db="EMBL/GenBank/DDBJ databases">
        <title>Genomic Encyclopedia of Type Strains, Phase IV (KMG-IV): sequencing the most valuable type-strain genomes for metagenomic binning, comparative biology and taxonomic classification.</title>
        <authorList>
            <person name="Goeker M."/>
        </authorList>
    </citation>
    <scope>NUCLEOTIDE SEQUENCE [LARGE SCALE GENOMIC DNA]</scope>
    <source>
        <strain evidence="1 2">DSM 18048</strain>
    </source>
</reference>
<name>A0A318SBZ4_9DEIO</name>